<feature type="non-terminal residue" evidence="4">
    <location>
        <position position="1"/>
    </location>
</feature>
<proteinExistence type="predicted"/>
<name>A0A813K8A8_POLGL</name>
<evidence type="ECO:0000313" key="4">
    <source>
        <dbReference type="EMBL" id="CAE8695044.1"/>
    </source>
</evidence>
<dbReference type="EMBL" id="CAJNNW010028186">
    <property type="protein sequence ID" value="CAE8695044.1"/>
    <property type="molecule type" value="Genomic_DNA"/>
</dbReference>
<dbReference type="InterPro" id="IPR018247">
    <property type="entry name" value="EF_Hand_1_Ca_BS"/>
</dbReference>
<evidence type="ECO:0000313" key="5">
    <source>
        <dbReference type="Proteomes" id="UP000626109"/>
    </source>
</evidence>
<dbReference type="PANTHER" id="PTHR23050">
    <property type="entry name" value="CALCIUM BINDING PROTEIN"/>
    <property type="match status" value="1"/>
</dbReference>
<evidence type="ECO:0000256" key="2">
    <source>
        <dbReference type="ARBA" id="ARBA00022837"/>
    </source>
</evidence>
<keyword evidence="1" id="KW-0677">Repeat</keyword>
<reference evidence="4" key="1">
    <citation type="submission" date="2021-02" db="EMBL/GenBank/DDBJ databases">
        <authorList>
            <person name="Dougan E. K."/>
            <person name="Rhodes N."/>
            <person name="Thang M."/>
            <person name="Chan C."/>
        </authorList>
    </citation>
    <scope>NUCLEOTIDE SEQUENCE</scope>
</reference>
<dbReference type="AlphaFoldDB" id="A0A813K8A8"/>
<protein>
    <recommendedName>
        <fullName evidence="3">EF-hand domain-containing protein</fullName>
    </recommendedName>
</protein>
<dbReference type="PROSITE" id="PS50222">
    <property type="entry name" value="EF_HAND_2"/>
    <property type="match status" value="2"/>
</dbReference>
<dbReference type="Gene3D" id="1.10.238.10">
    <property type="entry name" value="EF-hand"/>
    <property type="match status" value="2"/>
</dbReference>
<organism evidence="4 5">
    <name type="scientific">Polarella glacialis</name>
    <name type="common">Dinoflagellate</name>
    <dbReference type="NCBI Taxonomy" id="89957"/>
    <lineage>
        <taxon>Eukaryota</taxon>
        <taxon>Sar</taxon>
        <taxon>Alveolata</taxon>
        <taxon>Dinophyceae</taxon>
        <taxon>Suessiales</taxon>
        <taxon>Suessiaceae</taxon>
        <taxon>Polarella</taxon>
    </lineage>
</organism>
<dbReference type="SUPFAM" id="SSF47473">
    <property type="entry name" value="EF-hand"/>
    <property type="match status" value="2"/>
</dbReference>
<dbReference type="CDD" id="cd00051">
    <property type="entry name" value="EFh"/>
    <property type="match status" value="1"/>
</dbReference>
<dbReference type="PROSITE" id="PS00018">
    <property type="entry name" value="EF_HAND_1"/>
    <property type="match status" value="3"/>
</dbReference>
<keyword evidence="2" id="KW-0106">Calcium</keyword>
<dbReference type="InterPro" id="IPR002048">
    <property type="entry name" value="EF_hand_dom"/>
</dbReference>
<comment type="caution">
    <text evidence="4">The sequence shown here is derived from an EMBL/GenBank/DDBJ whole genome shotgun (WGS) entry which is preliminary data.</text>
</comment>
<dbReference type="Pfam" id="PF13499">
    <property type="entry name" value="EF-hand_7"/>
    <property type="match status" value="1"/>
</dbReference>
<dbReference type="Proteomes" id="UP000626109">
    <property type="component" value="Unassembled WGS sequence"/>
</dbReference>
<accession>A0A813K8A8</accession>
<dbReference type="GO" id="GO:0005509">
    <property type="term" value="F:calcium ion binding"/>
    <property type="evidence" value="ECO:0007669"/>
    <property type="project" value="InterPro"/>
</dbReference>
<evidence type="ECO:0000259" key="3">
    <source>
        <dbReference type="PROSITE" id="PS50222"/>
    </source>
</evidence>
<sequence>ASGYHADEDVVIEVLREIGMDDPSSGKLDMSMLWQFLILFRSREGLSRVEAASVREAFGMYSQPRPEVQEGEDEVSTNDLPKILRFIGYCLSFEDQKQLTAQVDIDRSGALSLGELLKLIRFCRAQRSVAIQEAFQEHDPARLGKIAWQAGVEAMKELGCVKDGSHRFPPPMLASELEEGLVSLLAFLRSARRMDELIRQKYRESGGYSPTELQALRQKFNKFDADGSGEVSNKELMSLILQIFPGMATDPRQRPHLMEIIKKADKDGTGSLDFDDFLRLMRAVEDLTHTAQLQKERLVVQETKFSGQEVSEFRDIFQDRSAGKGELNFQDFKEMIARICPMGDRNAAEINIMWKEVISKQSVADFPDFLVLMRKVLETNFGGVIERTTTVAKANTSSSLGG</sequence>
<dbReference type="InterPro" id="IPR011992">
    <property type="entry name" value="EF-hand-dom_pair"/>
</dbReference>
<evidence type="ECO:0000256" key="1">
    <source>
        <dbReference type="ARBA" id="ARBA00022737"/>
    </source>
</evidence>
<dbReference type="InterPro" id="IPR050145">
    <property type="entry name" value="Centrin_CML-like"/>
</dbReference>
<gene>
    <name evidence="4" type="ORF">PGLA2088_LOCUS29163</name>
</gene>
<dbReference type="SMART" id="SM00054">
    <property type="entry name" value="EFh"/>
    <property type="match status" value="3"/>
</dbReference>
<feature type="domain" description="EF-hand" evidence="3">
    <location>
        <begin position="252"/>
        <end position="287"/>
    </location>
</feature>
<feature type="domain" description="EF-hand" evidence="3">
    <location>
        <begin position="211"/>
        <end position="246"/>
    </location>
</feature>